<accession>A0A165Y459</accession>
<keyword evidence="1" id="KW-0147">Chitin-binding</keyword>
<dbReference type="Pfam" id="PF01476">
    <property type="entry name" value="LysM"/>
    <property type="match status" value="2"/>
</dbReference>
<dbReference type="AlphaFoldDB" id="A0A165Y459"/>
<feature type="compositionally biased region" description="Acidic residues" evidence="3">
    <location>
        <begin position="182"/>
        <end position="193"/>
    </location>
</feature>
<keyword evidence="4" id="KW-0732">Signal</keyword>
<dbReference type="STRING" id="436010.A0A165Y459"/>
<dbReference type="Gene3D" id="3.10.350.10">
    <property type="entry name" value="LysM domain"/>
    <property type="match status" value="2"/>
</dbReference>
<dbReference type="SUPFAM" id="SSF54106">
    <property type="entry name" value="LysM domain"/>
    <property type="match status" value="2"/>
</dbReference>
<keyword evidence="8" id="KW-1185">Reference proteome</keyword>
<evidence type="ECO:0000256" key="4">
    <source>
        <dbReference type="SAM" id="SignalP"/>
    </source>
</evidence>
<evidence type="ECO:0000256" key="2">
    <source>
        <dbReference type="ARBA" id="ARBA00023026"/>
    </source>
</evidence>
<feature type="domain" description="LysM" evidence="5">
    <location>
        <begin position="24"/>
        <end position="71"/>
    </location>
</feature>
<dbReference type="InterPro" id="IPR036779">
    <property type="entry name" value="LysM_dom_sf"/>
</dbReference>
<keyword evidence="2" id="KW-0843">Virulence</keyword>
<feature type="compositionally biased region" description="Low complexity" evidence="3">
    <location>
        <begin position="136"/>
        <end position="173"/>
    </location>
</feature>
<evidence type="ECO:0000313" key="7">
    <source>
        <dbReference type="EMBL" id="KZP27677.1"/>
    </source>
</evidence>
<dbReference type="GO" id="GO:0008061">
    <property type="term" value="F:chitin binding"/>
    <property type="evidence" value="ECO:0007669"/>
    <property type="project" value="UniProtKB-KW"/>
</dbReference>
<dbReference type="SMART" id="SM00257">
    <property type="entry name" value="LysM"/>
    <property type="match status" value="2"/>
</dbReference>
<evidence type="ECO:0000313" key="6">
    <source>
        <dbReference type="EMBL" id="KZP09187.1"/>
    </source>
</evidence>
<feature type="domain" description="LysM" evidence="5">
    <location>
        <begin position="80"/>
        <end position="126"/>
    </location>
</feature>
<dbReference type="InterPro" id="IPR018392">
    <property type="entry name" value="LysM"/>
</dbReference>
<feature type="region of interest" description="Disordered" evidence="3">
    <location>
        <begin position="136"/>
        <end position="193"/>
    </location>
</feature>
<dbReference type="PANTHER" id="PTHR34997">
    <property type="entry name" value="AM15"/>
    <property type="match status" value="1"/>
</dbReference>
<evidence type="ECO:0000313" key="8">
    <source>
        <dbReference type="Proteomes" id="UP000076532"/>
    </source>
</evidence>
<reference evidence="6 8" key="1">
    <citation type="journal article" date="2016" name="Mol. Biol. Evol.">
        <title>Comparative Genomics of Early-Diverging Mushroom-Forming Fungi Provides Insights into the Origins of Lignocellulose Decay Capabilities.</title>
        <authorList>
            <person name="Nagy L.G."/>
            <person name="Riley R."/>
            <person name="Tritt A."/>
            <person name="Adam C."/>
            <person name="Daum C."/>
            <person name="Floudas D."/>
            <person name="Sun H."/>
            <person name="Yadav J.S."/>
            <person name="Pangilinan J."/>
            <person name="Larsson K.H."/>
            <person name="Matsuura K."/>
            <person name="Barry K."/>
            <person name="Labutti K."/>
            <person name="Kuo R."/>
            <person name="Ohm R.A."/>
            <person name="Bhattacharya S.S."/>
            <person name="Shirouzu T."/>
            <person name="Yoshinaga Y."/>
            <person name="Martin F.M."/>
            <person name="Grigoriev I.V."/>
            <person name="Hibbett D.S."/>
        </authorList>
    </citation>
    <scope>NUCLEOTIDE SEQUENCE [LARGE SCALE GENOMIC DNA]</scope>
    <source>
        <strain evidence="6 8">CBS 109695</strain>
    </source>
</reference>
<protein>
    <submittedName>
        <fullName evidence="6">Carbohydrate-binding module family 50 protein</fullName>
    </submittedName>
</protein>
<feature type="chain" id="PRO_5007997359" evidence="4">
    <location>
        <begin position="20"/>
        <end position="193"/>
    </location>
</feature>
<proteinExistence type="predicted"/>
<dbReference type="EMBL" id="KV417507">
    <property type="protein sequence ID" value="KZP27677.1"/>
    <property type="molecule type" value="Genomic_DNA"/>
</dbReference>
<dbReference type="PANTHER" id="PTHR34997:SF1">
    <property type="entry name" value="PEPTIDOGLYCAN-BINDING LYSIN DOMAIN"/>
    <property type="match status" value="1"/>
</dbReference>
<dbReference type="InterPro" id="IPR052210">
    <property type="entry name" value="LysM1-like"/>
</dbReference>
<dbReference type="CDD" id="cd00118">
    <property type="entry name" value="LysM"/>
    <property type="match status" value="1"/>
</dbReference>
<dbReference type="OrthoDB" id="5985073at2759"/>
<name>A0A165Y459_9AGAM</name>
<gene>
    <name evidence="7" type="ORF">FIBSPDRAFT_818077</name>
    <name evidence="6" type="ORF">FIBSPDRAFT_839619</name>
</gene>
<evidence type="ECO:0000256" key="1">
    <source>
        <dbReference type="ARBA" id="ARBA00022669"/>
    </source>
</evidence>
<dbReference type="EMBL" id="KV417706">
    <property type="protein sequence ID" value="KZP09187.1"/>
    <property type="molecule type" value="Genomic_DNA"/>
</dbReference>
<sequence length="193" mass="19551">MFSQIIALVFAALIAPAAATACVRTYTVVDGDFCDAISAAQNVSTYQLYVNNIASVNAECSNLAINQTLCLGTTGADCNTTYVVKTDDTCDSIIQSTGVNSTILNHNNPQITDACDNIYTGEVLCVAKSALVPAAPTGSSAPVPTSPATTASPKPTASSASPKPTATGSSGNSGNLGNGNSGDDDNLPYCDEL</sequence>
<dbReference type="PROSITE" id="PS51782">
    <property type="entry name" value="LYSM"/>
    <property type="match status" value="2"/>
</dbReference>
<evidence type="ECO:0000259" key="5">
    <source>
        <dbReference type="PROSITE" id="PS51782"/>
    </source>
</evidence>
<evidence type="ECO:0000256" key="3">
    <source>
        <dbReference type="SAM" id="MobiDB-lite"/>
    </source>
</evidence>
<dbReference type="Proteomes" id="UP000076532">
    <property type="component" value="Unassembled WGS sequence"/>
</dbReference>
<organism evidence="6 8">
    <name type="scientific">Athelia psychrophila</name>
    <dbReference type="NCBI Taxonomy" id="1759441"/>
    <lineage>
        <taxon>Eukaryota</taxon>
        <taxon>Fungi</taxon>
        <taxon>Dikarya</taxon>
        <taxon>Basidiomycota</taxon>
        <taxon>Agaricomycotina</taxon>
        <taxon>Agaricomycetes</taxon>
        <taxon>Agaricomycetidae</taxon>
        <taxon>Atheliales</taxon>
        <taxon>Atheliaceae</taxon>
        <taxon>Athelia</taxon>
    </lineage>
</organism>
<feature type="signal peptide" evidence="4">
    <location>
        <begin position="1"/>
        <end position="19"/>
    </location>
</feature>